<accession>A0A9W9FHQ9</accession>
<gene>
    <name evidence="10" type="ORF">N7456_006482</name>
</gene>
<dbReference type="OrthoDB" id="6339427at2759"/>
<dbReference type="Gene3D" id="1.20.1250.20">
    <property type="entry name" value="MFS general substrate transporter like domains"/>
    <property type="match status" value="1"/>
</dbReference>
<feature type="transmembrane region" description="Helical" evidence="8">
    <location>
        <begin position="344"/>
        <end position="367"/>
    </location>
</feature>
<feature type="transmembrane region" description="Helical" evidence="8">
    <location>
        <begin position="66"/>
        <end position="85"/>
    </location>
</feature>
<evidence type="ECO:0000256" key="8">
    <source>
        <dbReference type="SAM" id="Phobius"/>
    </source>
</evidence>
<dbReference type="InterPro" id="IPR003663">
    <property type="entry name" value="Sugar/inositol_transpt"/>
</dbReference>
<feature type="transmembrane region" description="Helical" evidence="8">
    <location>
        <begin position="278"/>
        <end position="301"/>
    </location>
</feature>
<evidence type="ECO:0000256" key="6">
    <source>
        <dbReference type="ARBA" id="ARBA00023136"/>
    </source>
</evidence>
<reference evidence="10" key="1">
    <citation type="submission" date="2022-11" db="EMBL/GenBank/DDBJ databases">
        <authorList>
            <person name="Petersen C."/>
        </authorList>
    </citation>
    <scope>NUCLEOTIDE SEQUENCE</scope>
    <source>
        <strain evidence="10">IBT 30069</strain>
    </source>
</reference>
<organism evidence="10 11">
    <name type="scientific">Penicillium angulare</name>
    <dbReference type="NCBI Taxonomy" id="116970"/>
    <lineage>
        <taxon>Eukaryota</taxon>
        <taxon>Fungi</taxon>
        <taxon>Dikarya</taxon>
        <taxon>Ascomycota</taxon>
        <taxon>Pezizomycotina</taxon>
        <taxon>Eurotiomycetes</taxon>
        <taxon>Eurotiomycetidae</taxon>
        <taxon>Eurotiales</taxon>
        <taxon>Aspergillaceae</taxon>
        <taxon>Penicillium</taxon>
    </lineage>
</organism>
<evidence type="ECO:0000259" key="9">
    <source>
        <dbReference type="PROSITE" id="PS50850"/>
    </source>
</evidence>
<sequence length="530" mass="58772">MARAGDRAGKPYFGLTGGWLTVWITIACATDMTLFGYDQGVFSGVVVTQDFLDVHNLNGPSKTTTLSTVTAIYDVGCFFGAIIAFTGGERLGRKKSILWGTGTMLIGTILQTSSFSLPQRFVGRVILGLGNGINTVSAPLLQAETAKPEWRGKLIMLELVMNIAGFSIVNWINYGLSFVGGAIAWRLPIALQCIFIIVLFAVVPWLPESPRWLMAHNEEVEALQVLASLEGKPVNDPYISTIRNEIGYSIHFERENAVGWLELMRWNSKDSTKTTRRLLLAAGTQFMQQFQGINIMSYYLPTVLMNSVGLSDSLARLLTACNSVSYFVFTCLSVPLVEKCGRRGLMLMSTFGQFLSFLTITILLRFASSQPTGSNVASASIAFFFFFYISFGMGMLGVPWLYPTEISSLPMRTKSAAVATATNWICNFIIVEITPIAIQNIGWKFWIVWTVFNACFLPVIYFFYPETANRSLEDVDAYFRSDPGLVVIRDPDAISVQRPMKYIMHEQAEMQKNAAASGMNMDKGGVEHME</sequence>
<reference evidence="10" key="2">
    <citation type="journal article" date="2023" name="IMA Fungus">
        <title>Comparative genomic study of the Penicillium genus elucidates a diverse pangenome and 15 lateral gene transfer events.</title>
        <authorList>
            <person name="Petersen C."/>
            <person name="Sorensen T."/>
            <person name="Nielsen M.R."/>
            <person name="Sondergaard T.E."/>
            <person name="Sorensen J.L."/>
            <person name="Fitzpatrick D.A."/>
            <person name="Frisvad J.C."/>
            <person name="Nielsen K.L."/>
        </authorList>
    </citation>
    <scope>NUCLEOTIDE SEQUENCE</scope>
    <source>
        <strain evidence="10">IBT 30069</strain>
    </source>
</reference>
<dbReference type="InterPro" id="IPR005828">
    <property type="entry name" value="MFS_sugar_transport-like"/>
</dbReference>
<proteinExistence type="inferred from homology"/>
<feature type="transmembrane region" description="Helical" evidence="8">
    <location>
        <begin position="184"/>
        <end position="206"/>
    </location>
</feature>
<comment type="similarity">
    <text evidence="2 7">Belongs to the major facilitator superfamily. Sugar transporter (TC 2.A.1.1) family.</text>
</comment>
<dbReference type="EMBL" id="JAPQKH010000004">
    <property type="protein sequence ID" value="KAJ5100430.1"/>
    <property type="molecule type" value="Genomic_DNA"/>
</dbReference>
<dbReference type="InterPro" id="IPR036259">
    <property type="entry name" value="MFS_trans_sf"/>
</dbReference>
<comment type="subcellular location">
    <subcellularLocation>
        <location evidence="1">Membrane</location>
        <topology evidence="1">Multi-pass membrane protein</topology>
    </subcellularLocation>
</comment>
<evidence type="ECO:0000256" key="2">
    <source>
        <dbReference type="ARBA" id="ARBA00010992"/>
    </source>
</evidence>
<feature type="transmembrane region" description="Helical" evidence="8">
    <location>
        <begin position="379"/>
        <end position="403"/>
    </location>
</feature>
<evidence type="ECO:0000313" key="11">
    <source>
        <dbReference type="Proteomes" id="UP001149165"/>
    </source>
</evidence>
<dbReference type="Pfam" id="PF00083">
    <property type="entry name" value="Sugar_tr"/>
    <property type="match status" value="1"/>
</dbReference>
<evidence type="ECO:0000256" key="1">
    <source>
        <dbReference type="ARBA" id="ARBA00004141"/>
    </source>
</evidence>
<dbReference type="PROSITE" id="PS50850">
    <property type="entry name" value="MFS"/>
    <property type="match status" value="1"/>
</dbReference>
<evidence type="ECO:0000256" key="3">
    <source>
        <dbReference type="ARBA" id="ARBA00022448"/>
    </source>
</evidence>
<feature type="transmembrane region" description="Helical" evidence="8">
    <location>
        <begin position="12"/>
        <end position="37"/>
    </location>
</feature>
<protein>
    <recommendedName>
        <fullName evidence="9">Major facilitator superfamily (MFS) profile domain-containing protein</fullName>
    </recommendedName>
</protein>
<evidence type="ECO:0000256" key="7">
    <source>
        <dbReference type="RuleBase" id="RU003346"/>
    </source>
</evidence>
<evidence type="ECO:0000256" key="4">
    <source>
        <dbReference type="ARBA" id="ARBA00022692"/>
    </source>
</evidence>
<dbReference type="InterPro" id="IPR050360">
    <property type="entry name" value="MFS_Sugar_Transporters"/>
</dbReference>
<dbReference type="PANTHER" id="PTHR48022:SF26">
    <property type="entry name" value="MAJOR FACILITATOR SUPERFAMILY (MFS) PROFILE DOMAIN-CONTAINING PROTEIN-RELATED"/>
    <property type="match status" value="1"/>
</dbReference>
<dbReference type="InterPro" id="IPR005829">
    <property type="entry name" value="Sugar_transporter_CS"/>
</dbReference>
<dbReference type="PANTHER" id="PTHR48022">
    <property type="entry name" value="PLASTIDIC GLUCOSE TRANSPORTER 4"/>
    <property type="match status" value="1"/>
</dbReference>
<evidence type="ECO:0000256" key="5">
    <source>
        <dbReference type="ARBA" id="ARBA00022989"/>
    </source>
</evidence>
<keyword evidence="4 8" id="KW-0812">Transmembrane</keyword>
<name>A0A9W9FHQ9_9EURO</name>
<dbReference type="GO" id="GO:0016020">
    <property type="term" value="C:membrane"/>
    <property type="evidence" value="ECO:0007669"/>
    <property type="project" value="UniProtKB-SubCell"/>
</dbReference>
<dbReference type="PRINTS" id="PR00171">
    <property type="entry name" value="SUGRTRNSPORT"/>
</dbReference>
<feature type="transmembrane region" description="Helical" evidence="8">
    <location>
        <begin position="313"/>
        <end position="337"/>
    </location>
</feature>
<comment type="caution">
    <text evidence="10">The sequence shown here is derived from an EMBL/GenBank/DDBJ whole genome shotgun (WGS) entry which is preliminary data.</text>
</comment>
<dbReference type="NCBIfam" id="TIGR00879">
    <property type="entry name" value="SP"/>
    <property type="match status" value="1"/>
</dbReference>
<dbReference type="PROSITE" id="PS00217">
    <property type="entry name" value="SUGAR_TRANSPORT_2"/>
    <property type="match status" value="1"/>
</dbReference>
<evidence type="ECO:0000313" key="10">
    <source>
        <dbReference type="EMBL" id="KAJ5100430.1"/>
    </source>
</evidence>
<dbReference type="PROSITE" id="PS51257">
    <property type="entry name" value="PROKAR_LIPOPROTEIN"/>
    <property type="match status" value="1"/>
</dbReference>
<keyword evidence="6 8" id="KW-0472">Membrane</keyword>
<dbReference type="SUPFAM" id="SSF103473">
    <property type="entry name" value="MFS general substrate transporter"/>
    <property type="match status" value="1"/>
</dbReference>
<dbReference type="InterPro" id="IPR020846">
    <property type="entry name" value="MFS_dom"/>
</dbReference>
<dbReference type="Proteomes" id="UP001149165">
    <property type="component" value="Unassembled WGS sequence"/>
</dbReference>
<feature type="transmembrane region" description="Helical" evidence="8">
    <location>
        <begin position="443"/>
        <end position="464"/>
    </location>
</feature>
<feature type="transmembrane region" description="Helical" evidence="8">
    <location>
        <begin position="415"/>
        <end position="437"/>
    </location>
</feature>
<dbReference type="FunFam" id="1.20.1250.20:FF:000061">
    <property type="entry name" value="MFS sugar transporter"/>
    <property type="match status" value="1"/>
</dbReference>
<keyword evidence="5 8" id="KW-1133">Transmembrane helix</keyword>
<dbReference type="GO" id="GO:0005351">
    <property type="term" value="F:carbohydrate:proton symporter activity"/>
    <property type="evidence" value="ECO:0007669"/>
    <property type="project" value="TreeGrafter"/>
</dbReference>
<dbReference type="AlphaFoldDB" id="A0A9W9FHQ9"/>
<keyword evidence="3 7" id="KW-0813">Transport</keyword>
<feature type="domain" description="Major facilitator superfamily (MFS) profile" evidence="9">
    <location>
        <begin position="24"/>
        <end position="468"/>
    </location>
</feature>
<keyword evidence="11" id="KW-1185">Reference proteome</keyword>